<protein>
    <submittedName>
        <fullName evidence="3">Uncharacterized protein</fullName>
    </submittedName>
</protein>
<dbReference type="AlphaFoldDB" id="A0A8J5IUI5"/>
<evidence type="ECO:0000313" key="3">
    <source>
        <dbReference type="EMBL" id="KAG6946015.1"/>
    </source>
</evidence>
<proteinExistence type="predicted"/>
<reference evidence="3" key="1">
    <citation type="submission" date="2021-01" db="EMBL/GenBank/DDBJ databases">
        <title>Phytophthora aleatoria, a newly-described species from Pinus radiata is distinct from Phytophthora cactorum isolates based on comparative genomics.</title>
        <authorList>
            <person name="Mcdougal R."/>
            <person name="Panda P."/>
            <person name="Williams N."/>
            <person name="Studholme D.J."/>
        </authorList>
    </citation>
    <scope>NUCLEOTIDE SEQUENCE</scope>
    <source>
        <strain evidence="3">NZFS 4037</strain>
    </source>
</reference>
<gene>
    <name evidence="3" type="ORF">JG688_00016262</name>
</gene>
<dbReference type="Proteomes" id="UP000709295">
    <property type="component" value="Unassembled WGS sequence"/>
</dbReference>
<evidence type="ECO:0000256" key="1">
    <source>
        <dbReference type="SAM" id="Coils"/>
    </source>
</evidence>
<keyword evidence="1" id="KW-0175">Coiled coil</keyword>
<feature type="non-terminal residue" evidence="3">
    <location>
        <position position="1"/>
    </location>
</feature>
<organism evidence="3 4">
    <name type="scientific">Phytophthora aleatoria</name>
    <dbReference type="NCBI Taxonomy" id="2496075"/>
    <lineage>
        <taxon>Eukaryota</taxon>
        <taxon>Sar</taxon>
        <taxon>Stramenopiles</taxon>
        <taxon>Oomycota</taxon>
        <taxon>Peronosporomycetes</taxon>
        <taxon>Peronosporales</taxon>
        <taxon>Peronosporaceae</taxon>
        <taxon>Phytophthora</taxon>
    </lineage>
</organism>
<evidence type="ECO:0000313" key="4">
    <source>
        <dbReference type="Proteomes" id="UP000709295"/>
    </source>
</evidence>
<feature type="coiled-coil region" evidence="1">
    <location>
        <begin position="37"/>
        <end position="71"/>
    </location>
</feature>
<name>A0A8J5IUI5_9STRA</name>
<keyword evidence="4" id="KW-1185">Reference proteome</keyword>
<feature type="compositionally biased region" description="Basic and acidic residues" evidence="2">
    <location>
        <begin position="94"/>
        <end position="108"/>
    </location>
</feature>
<comment type="caution">
    <text evidence="3">The sequence shown here is derived from an EMBL/GenBank/DDBJ whole genome shotgun (WGS) entry which is preliminary data.</text>
</comment>
<feature type="compositionally biased region" description="Acidic residues" evidence="2">
    <location>
        <begin position="80"/>
        <end position="93"/>
    </location>
</feature>
<dbReference type="EMBL" id="JAENGY010001969">
    <property type="protein sequence ID" value="KAG6946015.1"/>
    <property type="molecule type" value="Genomic_DNA"/>
</dbReference>
<accession>A0A8J5IUI5</accession>
<evidence type="ECO:0000256" key="2">
    <source>
        <dbReference type="SAM" id="MobiDB-lite"/>
    </source>
</evidence>
<feature type="region of interest" description="Disordered" evidence="2">
    <location>
        <begin position="76"/>
        <end position="108"/>
    </location>
</feature>
<sequence>LLVAKLRDAEQQLTRVLQVIELHVEFTDASLRANGGKETSQSEVQALVEGVERLQNQLQTATSQLVALARRSVENQSVIDDGDDTETEDEMEIKEEPHPLIKAEIVEE</sequence>
<feature type="non-terminal residue" evidence="3">
    <location>
        <position position="108"/>
    </location>
</feature>